<dbReference type="InterPro" id="IPR003852">
    <property type="entry name" value="Sig_transdc_His_kinase_KdpD_N"/>
</dbReference>
<dbReference type="FunFam" id="3.30.565.10:FF:000006">
    <property type="entry name" value="Sensor histidine kinase WalK"/>
    <property type="match status" value="1"/>
</dbReference>
<dbReference type="InterPro" id="IPR003661">
    <property type="entry name" value="HisK_dim/P_dom"/>
</dbReference>
<dbReference type="InterPro" id="IPR003594">
    <property type="entry name" value="HATPase_dom"/>
</dbReference>
<dbReference type="SUPFAM" id="SSF47384">
    <property type="entry name" value="Homodimeric domain of signal transducing histidine kinase"/>
    <property type="match status" value="1"/>
</dbReference>
<dbReference type="GO" id="GO:0000155">
    <property type="term" value="F:phosphorelay sensor kinase activity"/>
    <property type="evidence" value="ECO:0007669"/>
    <property type="project" value="InterPro"/>
</dbReference>
<dbReference type="Gene3D" id="3.30.450.40">
    <property type="match status" value="1"/>
</dbReference>
<dbReference type="Pfam" id="PF02702">
    <property type="entry name" value="KdpD"/>
    <property type="match status" value="1"/>
</dbReference>
<evidence type="ECO:0000256" key="10">
    <source>
        <dbReference type="ARBA" id="ARBA00022989"/>
    </source>
</evidence>
<evidence type="ECO:0000256" key="3">
    <source>
        <dbReference type="ARBA" id="ARBA00012438"/>
    </source>
</evidence>
<evidence type="ECO:0000256" key="8">
    <source>
        <dbReference type="ARBA" id="ARBA00022777"/>
    </source>
</evidence>
<dbReference type="SUPFAM" id="SSF52402">
    <property type="entry name" value="Adenine nucleotide alpha hydrolases-like"/>
    <property type="match status" value="1"/>
</dbReference>
<dbReference type="CDD" id="cd00075">
    <property type="entry name" value="HATPase"/>
    <property type="match status" value="1"/>
</dbReference>
<proteinExistence type="predicted"/>
<evidence type="ECO:0000256" key="9">
    <source>
        <dbReference type="ARBA" id="ARBA00022840"/>
    </source>
</evidence>
<dbReference type="Gene3D" id="3.30.565.10">
    <property type="entry name" value="Histidine kinase-like ATPase, C-terminal domain"/>
    <property type="match status" value="1"/>
</dbReference>
<dbReference type="PANTHER" id="PTHR45569">
    <property type="entry name" value="SENSOR PROTEIN KDPD"/>
    <property type="match status" value="1"/>
</dbReference>
<dbReference type="PANTHER" id="PTHR45569:SF1">
    <property type="entry name" value="SENSOR PROTEIN KDPD"/>
    <property type="match status" value="1"/>
</dbReference>
<dbReference type="InterPro" id="IPR038318">
    <property type="entry name" value="KdpD_sf"/>
</dbReference>
<dbReference type="AlphaFoldDB" id="A0A387BDR3"/>
<keyword evidence="7" id="KW-0547">Nucleotide-binding</keyword>
<evidence type="ECO:0000256" key="2">
    <source>
        <dbReference type="ARBA" id="ARBA00004141"/>
    </source>
</evidence>
<feature type="transmembrane region" description="Helical" evidence="14">
    <location>
        <begin position="430"/>
        <end position="450"/>
    </location>
</feature>
<name>A0A387BDR3_9LACT</name>
<dbReference type="InterPro" id="IPR004358">
    <property type="entry name" value="Sig_transdc_His_kin-like_C"/>
</dbReference>
<feature type="transmembrane region" description="Helical" evidence="14">
    <location>
        <begin position="456"/>
        <end position="472"/>
    </location>
</feature>
<dbReference type="SMART" id="SM00388">
    <property type="entry name" value="HisKA"/>
    <property type="match status" value="1"/>
</dbReference>
<evidence type="ECO:0000256" key="14">
    <source>
        <dbReference type="SAM" id="Phobius"/>
    </source>
</evidence>
<keyword evidence="17" id="KW-1185">Reference proteome</keyword>
<dbReference type="InterPro" id="IPR005467">
    <property type="entry name" value="His_kinase_dom"/>
</dbReference>
<keyword evidence="5" id="KW-0808">Transferase</keyword>
<keyword evidence="11" id="KW-0902">Two-component regulatory system</keyword>
<dbReference type="Gene3D" id="1.20.120.620">
    <property type="entry name" value="Backbone structure of the membrane domain of e. Coli histidine kinase receptor kdpd"/>
    <property type="match status" value="1"/>
</dbReference>
<dbReference type="InterPro" id="IPR025201">
    <property type="entry name" value="KdpD_TM"/>
</dbReference>
<dbReference type="InterPro" id="IPR036890">
    <property type="entry name" value="HATPase_C_sf"/>
</dbReference>
<dbReference type="Pfam" id="PF00512">
    <property type="entry name" value="HisKA"/>
    <property type="match status" value="1"/>
</dbReference>
<evidence type="ECO:0000256" key="11">
    <source>
        <dbReference type="ARBA" id="ARBA00023012"/>
    </source>
</evidence>
<feature type="transmembrane region" description="Helical" evidence="14">
    <location>
        <begin position="400"/>
        <end position="418"/>
    </location>
</feature>
<dbReference type="PROSITE" id="PS50109">
    <property type="entry name" value="HIS_KIN"/>
    <property type="match status" value="1"/>
</dbReference>
<dbReference type="GO" id="GO:0005737">
    <property type="term" value="C:cytoplasm"/>
    <property type="evidence" value="ECO:0007669"/>
    <property type="project" value="UniProtKB-ARBA"/>
</dbReference>
<evidence type="ECO:0000256" key="12">
    <source>
        <dbReference type="ARBA" id="ARBA00023136"/>
    </source>
</evidence>
<keyword evidence="13" id="KW-0175">Coiled coil</keyword>
<dbReference type="InterPro" id="IPR014729">
    <property type="entry name" value="Rossmann-like_a/b/a_fold"/>
</dbReference>
<dbReference type="EMBL" id="CP032627">
    <property type="protein sequence ID" value="AYG00202.1"/>
    <property type="molecule type" value="Genomic_DNA"/>
</dbReference>
<dbReference type="InterPro" id="IPR036097">
    <property type="entry name" value="HisK_dim/P_sf"/>
</dbReference>
<dbReference type="OrthoDB" id="9806130at2"/>
<evidence type="ECO:0000313" key="17">
    <source>
        <dbReference type="Proteomes" id="UP000269374"/>
    </source>
</evidence>
<keyword evidence="8 16" id="KW-0418">Kinase</keyword>
<comment type="subcellular location">
    <subcellularLocation>
        <location evidence="2">Membrane</location>
        <topology evidence="2">Multi-pass membrane protein</topology>
    </subcellularLocation>
</comment>
<gene>
    <name evidence="16" type="ORF">D7I46_03320</name>
</gene>
<dbReference type="Gene3D" id="1.10.287.130">
    <property type="match status" value="1"/>
</dbReference>
<feature type="coiled-coil region" evidence="13">
    <location>
        <begin position="624"/>
        <end position="651"/>
    </location>
</feature>
<keyword evidence="9" id="KW-0067">ATP-binding</keyword>
<keyword evidence="6 14" id="KW-0812">Transmembrane</keyword>
<dbReference type="Pfam" id="PF13493">
    <property type="entry name" value="DUF4118"/>
    <property type="match status" value="1"/>
</dbReference>
<dbReference type="InterPro" id="IPR027417">
    <property type="entry name" value="P-loop_NTPase"/>
</dbReference>
<dbReference type="InterPro" id="IPR052023">
    <property type="entry name" value="Histidine_kinase_KdpD"/>
</dbReference>
<accession>A0A387BDR3</accession>
<comment type="catalytic activity">
    <reaction evidence="1">
        <text>ATP + protein L-histidine = ADP + protein N-phospho-L-histidine.</text>
        <dbReference type="EC" id="2.7.13.3"/>
    </reaction>
</comment>
<evidence type="ECO:0000256" key="13">
    <source>
        <dbReference type="SAM" id="Coils"/>
    </source>
</evidence>
<dbReference type="PRINTS" id="PR00344">
    <property type="entry name" value="BCTRLSENSOR"/>
</dbReference>
<keyword evidence="4" id="KW-0597">Phosphoprotein</keyword>
<keyword evidence="12 14" id="KW-0472">Membrane</keyword>
<dbReference type="Proteomes" id="UP000269374">
    <property type="component" value="Chromosome"/>
</dbReference>
<protein>
    <recommendedName>
        <fullName evidence="3">histidine kinase</fullName>
        <ecNumber evidence="3">2.7.13.3</ecNumber>
    </recommendedName>
</protein>
<keyword evidence="10 14" id="KW-1133">Transmembrane helix</keyword>
<dbReference type="SMART" id="SM00387">
    <property type="entry name" value="HATPase_c"/>
    <property type="match status" value="1"/>
</dbReference>
<dbReference type="Pfam" id="PF02518">
    <property type="entry name" value="HATPase_c"/>
    <property type="match status" value="1"/>
</dbReference>
<dbReference type="CDD" id="cd01987">
    <property type="entry name" value="USP_KdpD-like"/>
    <property type="match status" value="1"/>
</dbReference>
<dbReference type="KEGG" id="lact:D7I46_03320"/>
<dbReference type="Gene3D" id="3.40.50.300">
    <property type="entry name" value="P-loop containing nucleotide triphosphate hydrolases"/>
    <property type="match status" value="1"/>
</dbReference>
<dbReference type="EC" id="2.7.13.3" evidence="3"/>
<organism evidence="16 17">
    <name type="scientific">Lactococcus allomyrinae</name>
    <dbReference type="NCBI Taxonomy" id="2419773"/>
    <lineage>
        <taxon>Bacteria</taxon>
        <taxon>Bacillati</taxon>
        <taxon>Bacillota</taxon>
        <taxon>Bacilli</taxon>
        <taxon>Lactobacillales</taxon>
        <taxon>Streptococcaceae</taxon>
        <taxon>Lactococcus</taxon>
    </lineage>
</organism>
<dbReference type="FunFam" id="3.40.50.300:FF:000483">
    <property type="entry name" value="Sensor histidine kinase KdpD"/>
    <property type="match status" value="1"/>
</dbReference>
<dbReference type="Gene3D" id="3.40.50.620">
    <property type="entry name" value="HUPs"/>
    <property type="match status" value="1"/>
</dbReference>
<evidence type="ECO:0000256" key="1">
    <source>
        <dbReference type="ARBA" id="ARBA00000085"/>
    </source>
</evidence>
<dbReference type="SUPFAM" id="SSF55874">
    <property type="entry name" value="ATPase domain of HSP90 chaperone/DNA topoisomerase II/histidine kinase"/>
    <property type="match status" value="1"/>
</dbReference>
<dbReference type="GO" id="GO:0005524">
    <property type="term" value="F:ATP binding"/>
    <property type="evidence" value="ECO:0007669"/>
    <property type="project" value="UniProtKB-KW"/>
</dbReference>
<evidence type="ECO:0000313" key="16">
    <source>
        <dbReference type="EMBL" id="AYG00202.1"/>
    </source>
</evidence>
<evidence type="ECO:0000259" key="15">
    <source>
        <dbReference type="PROSITE" id="PS50109"/>
    </source>
</evidence>
<dbReference type="GO" id="GO:0005886">
    <property type="term" value="C:plasma membrane"/>
    <property type="evidence" value="ECO:0007669"/>
    <property type="project" value="TreeGrafter"/>
</dbReference>
<feature type="transmembrane region" description="Helical" evidence="14">
    <location>
        <begin position="377"/>
        <end position="394"/>
    </location>
</feature>
<evidence type="ECO:0000256" key="7">
    <source>
        <dbReference type="ARBA" id="ARBA00022741"/>
    </source>
</evidence>
<evidence type="ECO:0000256" key="5">
    <source>
        <dbReference type="ARBA" id="ARBA00022679"/>
    </source>
</evidence>
<dbReference type="InterPro" id="IPR029016">
    <property type="entry name" value="GAF-like_dom_sf"/>
</dbReference>
<feature type="domain" description="Histidine kinase" evidence="15">
    <location>
        <begin position="655"/>
        <end position="871"/>
    </location>
</feature>
<evidence type="ECO:0000256" key="6">
    <source>
        <dbReference type="ARBA" id="ARBA00022692"/>
    </source>
</evidence>
<reference evidence="16 17" key="1">
    <citation type="submission" date="2018-09" db="EMBL/GenBank/DDBJ databases">
        <title>Genome sequencing of strain 1JSPR-7.</title>
        <authorList>
            <person name="Heo J."/>
            <person name="Kim S.-J."/>
            <person name="Kwon S.-W."/>
        </authorList>
    </citation>
    <scope>NUCLEOTIDE SEQUENCE [LARGE SCALE GENOMIC DNA]</scope>
    <source>
        <strain evidence="16 17">1JSPR-7</strain>
    </source>
</reference>
<dbReference type="CDD" id="cd00082">
    <property type="entry name" value="HisKA"/>
    <property type="match status" value="1"/>
</dbReference>
<sequence length="878" mass="98604">MKKGKLRIYFGYAAGVGKTYAMLEGAHEAQKDGIDVVAGYIEPHARPETMRLLDGLEKLPTKSLIYKGIKLQEFDIDAAIVRKPQIMLVDELAHTNGYGSRNKKRFQDIEELLRAGIDVYTTVNVQHIESLNDVIEKITGIRVNERIPDDIFDEADQIELVDIEPLDLLERLDKGKIYQKAQAYRAMQNFFTEEKLIALREIALRKTADQVNHSAVRMDKNRNSAYTKEHVLVCVSPSPSALHVIRSAARLAMAFKAEFTALYVGNAETESFSDEDKLRLRQSLRLAEQLGAKVSVVYGDDLPQQIVEYAKVSHVSKLVIGKSAEQPFWRRVNIVDFLSQTAPNLDIYVIPNGRALEETSHRKFYQLAKLHFSVSDLFKTLLMLVIVTVVGLAFRYWNFSVANIITIYILGVQINAVLTKGRIFSVISSVLSVLCFNYFFTAPYFTFVAFSPNYPVTFFIMLAAGLITATLIKRIQEQVRASAEKSYRTEILLQTNKELAQSDSVVDILEATAYQVEKLLERDIVVYPVEEGVLSEPHYFATGQSNRTLATYESYKEKGVAEWVMHNNKRAGATTSTLSASKYLYLSIRGKNQVFAVIGILMTEKSELEVFEKSVVFAILGEAALALEKEILREEQQKTELKMQQEQLRANLLRAISHDLRTPLTSISGHAKLLMESGQSLDELQKNELSAYIYDDAMWLINLVENLLSITKLDGDVELQLTTNIIDEVIEEALKHVDRHLSQHQFSLELSSEVLTAKMDASLMIQVLINIINNAVKYTPVGSMIVLSTQRLDGKMVVEVADDGVGIRDEAKLKIFDLFYTTGNRQVDSKRGLGLGLSLCKSIIVAHGGEIYARDNYPKGAIIGFTLPLVEVVLADGE</sequence>
<evidence type="ECO:0000256" key="4">
    <source>
        <dbReference type="ARBA" id="ARBA00022553"/>
    </source>
</evidence>